<dbReference type="GO" id="GO:0052689">
    <property type="term" value="F:carboxylic ester hydrolase activity"/>
    <property type="evidence" value="ECO:0007669"/>
    <property type="project" value="UniProtKB-KW"/>
</dbReference>
<evidence type="ECO:0000256" key="6">
    <source>
        <dbReference type="ARBA" id="ARBA00022801"/>
    </source>
</evidence>
<dbReference type="GO" id="GO:0046274">
    <property type="term" value="P:lignin catabolic process"/>
    <property type="evidence" value="ECO:0007669"/>
    <property type="project" value="UniProtKB-KW"/>
</dbReference>
<feature type="signal peptide" evidence="10">
    <location>
        <begin position="1"/>
        <end position="18"/>
    </location>
</feature>
<name>A0A550C2Q6_9AGAR</name>
<evidence type="ECO:0000256" key="9">
    <source>
        <dbReference type="ARBA" id="ARBA00026105"/>
    </source>
</evidence>
<dbReference type="Pfam" id="PF22244">
    <property type="entry name" value="GCE_fung"/>
    <property type="match status" value="1"/>
</dbReference>
<keyword evidence="13" id="KW-1185">Reference proteome</keyword>
<evidence type="ECO:0000256" key="5">
    <source>
        <dbReference type="ARBA" id="ARBA00022729"/>
    </source>
</evidence>
<feature type="chain" id="PRO_5021724654" description="(4-O-methyl)-D-glucuronate--lignin esterase" evidence="10">
    <location>
        <begin position="19"/>
        <end position="384"/>
    </location>
</feature>
<accession>A0A550C2Q6</accession>
<evidence type="ECO:0000256" key="8">
    <source>
        <dbReference type="ARBA" id="ARBA00024511"/>
    </source>
</evidence>
<proteinExistence type="inferred from homology"/>
<evidence type="ECO:0000256" key="3">
    <source>
        <dbReference type="ARBA" id="ARBA00022487"/>
    </source>
</evidence>
<dbReference type="GO" id="GO:0005576">
    <property type="term" value="C:extracellular region"/>
    <property type="evidence" value="ECO:0007669"/>
    <property type="project" value="UniProtKB-SubCell"/>
</dbReference>
<dbReference type="OrthoDB" id="3781271at2759"/>
<dbReference type="AlphaFoldDB" id="A0A550C2Q6"/>
<dbReference type="Gene3D" id="3.40.50.1820">
    <property type="entry name" value="alpha/beta hydrolase"/>
    <property type="match status" value="1"/>
</dbReference>
<sequence length="384" mass="40966">MYLASLLLTSLLVVQAYAQCTPLPSPLPAFDDLSVMTTLPDPFTFYNGTPLASTDDWACRQQEIKTLVQEYFYGYYPDTSNETVTATVAQGWQGQTLAITITSGAKTVSFNATLTLPAGASASAPVPALITLGGFGPTADGAAAIAFDAAPIAYDGSQKTGAFWELYEGDIGVLTAWAWGFHKIIDALEVAVPEVDVARVGVAGCSRYGKAALAAGFFDERIALTIPLSSGFMGMAPFRFQYEANGANEQISDLDDTSGSWGNDVLLTFKADVMRLPIESTFLTAGVAPRALIWDEGTTDYWTNPEGTAAVTFPATLALYDWLGAGDQVGVSLRNSGHCDPSGNANVAPFINRVFYGTETTRNYHDISPFTAHTETFPWSAPSE</sequence>
<evidence type="ECO:0000256" key="1">
    <source>
        <dbReference type="ARBA" id="ARBA00004613"/>
    </source>
</evidence>
<keyword evidence="4" id="KW-0964">Secreted</keyword>
<evidence type="ECO:0000313" key="13">
    <source>
        <dbReference type="Proteomes" id="UP000320762"/>
    </source>
</evidence>
<dbReference type="STRING" id="97359.A0A550C2Q6"/>
<organism evidence="12 13">
    <name type="scientific">Schizophyllum amplum</name>
    <dbReference type="NCBI Taxonomy" id="97359"/>
    <lineage>
        <taxon>Eukaryota</taxon>
        <taxon>Fungi</taxon>
        <taxon>Dikarya</taxon>
        <taxon>Basidiomycota</taxon>
        <taxon>Agaricomycotina</taxon>
        <taxon>Agaricomycetes</taxon>
        <taxon>Agaricomycetidae</taxon>
        <taxon>Agaricales</taxon>
        <taxon>Schizophyllaceae</taxon>
        <taxon>Schizophyllum</taxon>
    </lineage>
</organism>
<evidence type="ECO:0000256" key="2">
    <source>
        <dbReference type="ARBA" id="ARBA00010092"/>
    </source>
</evidence>
<dbReference type="EMBL" id="VDMD01000031">
    <property type="protein sequence ID" value="TRM59048.1"/>
    <property type="molecule type" value="Genomic_DNA"/>
</dbReference>
<dbReference type="Proteomes" id="UP000320762">
    <property type="component" value="Unassembled WGS sequence"/>
</dbReference>
<dbReference type="SUPFAM" id="SSF53474">
    <property type="entry name" value="alpha/beta-Hydrolases"/>
    <property type="match status" value="1"/>
</dbReference>
<keyword evidence="5 10" id="KW-0732">Signal</keyword>
<dbReference type="InterPro" id="IPR029058">
    <property type="entry name" value="AB_hydrolase_fold"/>
</dbReference>
<comment type="catalytic activity">
    <reaction evidence="8">
        <text>a 4-O-methyl-alpha-D-glucuronosyl ester derivative + H2O = 4-O-methyl-alpha-D-glucuronate derivative + an alcohol + H(+)</text>
        <dbReference type="Rhea" id="RHEA:67452"/>
        <dbReference type="ChEBI" id="CHEBI:15377"/>
        <dbReference type="ChEBI" id="CHEBI:15378"/>
        <dbReference type="ChEBI" id="CHEBI:30879"/>
        <dbReference type="ChEBI" id="CHEBI:171667"/>
        <dbReference type="ChEBI" id="CHEBI:171668"/>
        <dbReference type="EC" id="3.1.1.117"/>
    </reaction>
    <physiologicalReaction direction="left-to-right" evidence="8">
        <dbReference type="Rhea" id="RHEA:67453"/>
    </physiologicalReaction>
</comment>
<keyword evidence="7" id="KW-0439">Lignin degradation</keyword>
<comment type="caution">
    <text evidence="12">The sequence shown here is derived from an EMBL/GenBank/DDBJ whole genome shotgun (WGS) entry which is preliminary data.</text>
</comment>
<reference evidence="12 13" key="1">
    <citation type="journal article" date="2019" name="New Phytol.">
        <title>Comparative genomics reveals unique wood-decay strategies and fruiting body development in the Schizophyllaceae.</title>
        <authorList>
            <person name="Almasi E."/>
            <person name="Sahu N."/>
            <person name="Krizsan K."/>
            <person name="Balint B."/>
            <person name="Kovacs G.M."/>
            <person name="Kiss B."/>
            <person name="Cseklye J."/>
            <person name="Drula E."/>
            <person name="Henrissat B."/>
            <person name="Nagy I."/>
            <person name="Chovatia M."/>
            <person name="Adam C."/>
            <person name="LaButti K."/>
            <person name="Lipzen A."/>
            <person name="Riley R."/>
            <person name="Grigoriev I.V."/>
            <person name="Nagy L.G."/>
        </authorList>
    </citation>
    <scope>NUCLEOTIDE SEQUENCE [LARGE SCALE GENOMIC DNA]</scope>
    <source>
        <strain evidence="12 13">NL-1724</strain>
    </source>
</reference>
<comment type="similarity">
    <text evidence="2">Belongs to the carbohydrate esterase 15 (CE15) family.</text>
</comment>
<evidence type="ECO:0000256" key="10">
    <source>
        <dbReference type="SAM" id="SignalP"/>
    </source>
</evidence>
<gene>
    <name evidence="12" type="ORF">BD626DRAFT_509591</name>
</gene>
<protein>
    <recommendedName>
        <fullName evidence="9">(4-O-methyl)-D-glucuronate--lignin esterase</fullName>
        <ecNumber evidence="9">3.1.1.117</ecNumber>
    </recommendedName>
</protein>
<dbReference type="InterPro" id="IPR054579">
    <property type="entry name" value="GCE-like_dom"/>
</dbReference>
<comment type="subcellular location">
    <subcellularLocation>
        <location evidence="1">Secreted</location>
    </subcellularLocation>
</comment>
<feature type="domain" description="4-O-methyl-glucuronoyl methylesterase-like" evidence="11">
    <location>
        <begin position="99"/>
        <end position="324"/>
    </location>
</feature>
<evidence type="ECO:0000256" key="4">
    <source>
        <dbReference type="ARBA" id="ARBA00022525"/>
    </source>
</evidence>
<keyword evidence="3" id="KW-0719">Serine esterase</keyword>
<evidence type="ECO:0000256" key="7">
    <source>
        <dbReference type="ARBA" id="ARBA00023185"/>
    </source>
</evidence>
<evidence type="ECO:0000313" key="12">
    <source>
        <dbReference type="EMBL" id="TRM59048.1"/>
    </source>
</evidence>
<evidence type="ECO:0000259" key="11">
    <source>
        <dbReference type="Pfam" id="PF22244"/>
    </source>
</evidence>
<keyword evidence="6" id="KW-0378">Hydrolase</keyword>
<dbReference type="EC" id="3.1.1.117" evidence="9"/>